<feature type="transmembrane region" description="Helical" evidence="2">
    <location>
        <begin position="542"/>
        <end position="562"/>
    </location>
</feature>
<dbReference type="VEuPathDB" id="PlasmoDB:PCYB_124060"/>
<keyword evidence="2" id="KW-0472">Membrane</keyword>
<accession>K6UYX6</accession>
<dbReference type="KEGG" id="pcy:PCYB_124060"/>
<organism evidence="3 4">
    <name type="scientific">Plasmodium cynomolgi (strain B)</name>
    <dbReference type="NCBI Taxonomy" id="1120755"/>
    <lineage>
        <taxon>Eukaryota</taxon>
        <taxon>Sar</taxon>
        <taxon>Alveolata</taxon>
        <taxon>Apicomplexa</taxon>
        <taxon>Aconoidasida</taxon>
        <taxon>Haemosporida</taxon>
        <taxon>Plasmodiidae</taxon>
        <taxon>Plasmodium</taxon>
        <taxon>Plasmodium (Plasmodium)</taxon>
    </lineage>
</organism>
<dbReference type="eggNOG" id="ENOG502SGEB">
    <property type="taxonomic scope" value="Eukaryota"/>
</dbReference>
<feature type="compositionally biased region" description="Gly residues" evidence="1">
    <location>
        <begin position="1213"/>
        <end position="1225"/>
    </location>
</feature>
<evidence type="ECO:0000313" key="4">
    <source>
        <dbReference type="Proteomes" id="UP000006319"/>
    </source>
</evidence>
<gene>
    <name evidence="3" type="ORF">PCYB_124060</name>
</gene>
<feature type="compositionally biased region" description="Acidic residues" evidence="1">
    <location>
        <begin position="1290"/>
        <end position="1307"/>
    </location>
</feature>
<sequence length="1534" mass="174410">MKTSKEDFSFYSILMSNSSQVKRISNNENNQSGTISTMSKSRSIKRLSSISKNKILKIEFPPYHKIKVDTLKWEKQLDQAHTSYLMREFKPFSSSELILHMFSDNANMVNRSILFFKDYLNNSSNQSTFFSKSGFLDLLLKWIFYTLNGHQNNNELLCACINLLRIILKTIEDNYVYLNEQELVILVNFIWDRMNSGATSSEMRKKLKEILLCLCYISDHKLYFSLLLKNLSSCNQKRICDSLDIILKLIILYKEKCLHLEKDVMKILQVFTIHSKNKNVTIYCLKIFANIQSFCPNFYKCIDNDDISTYLKRKVDEFVENCPDYKITPKDTEDDENNSSYQSDDSEGVPKEEGNHELAAYLKNNANQRNSIRKEVEGHVNEFRKNVEEVLEVKKKIEEIEMDRTNEDYMNDQISYVSISNNLKFAIEGNSYSRNKEIFHILESKNNEKVEGSNSYENSLVYFRFVYLASFLYSNDVETISKVCKLIVDNIVQVGKKSKNGNFILKENGNYIFKNFNLFITLIKGANYSLRFLFQKSFAKDINASFIHFNAILSNVLLVDILMKKKSCIARLSFNHFSFFFINTIVCLSIYTKVIHTNKYIYFFKNGSIARSLVTSILNNLLGREFLTSHSKLLEYVCNVSLNLGFDIMKNKNILLDDLSDTSEFYIYTNTYIKILNKIYKKIMNKICEEDRKDNPFVYRILHLLFLNLNRYDIYLGRMQGDRNRKRKMEDEHDEVPVGGSLNSGSFYSKKICNSERLSERPNERLSEDATGGCGGALLPGENSDHCIFDCRAIYYENLGAVHSGGNNIAGDGNGAVITGSGVVTAGNGVVTAGSGAVTTGSGTVASSCPVGNSDTLSCGNAARGGFGAVRGNLGTGRASNAGRGSIPPRASNTQVRLSSTQLRSSNTQVRSSNTQLRSSHTQLRSSNTQLRSSNTQLRSSNTQLRLSGTSRTASVTQEVENVPSVDAPKRAWNNTNETPYSREEANKVHTSRMEFMTKYLFFIQLIFYGIKKNNPLILLAYINHEIKKTYSVNLPFYYQKMELLLNKDVRSCVPTINVNTSEEFYGMDFSFEQFLHENENLQKLEEPIFSSYKNVFSQYANFDSEIIYNNFDLSIDDAIHKKKEFLESLKMMNVNEVTFSSNKYEHLKAAILEYINELENTEVLDDVPNVDLVSDYNFLCTMYRIPKELEKQPPAGGGGAVGDGAVGGGVMGDGAVGDGAMGDGAKGDDSKDHPVGNPLEENHRADKGSDTNVIQRDDQKVPNWGNGTRNVAERKGEGNPGKPNQREEGEGEAEEEGEEEAEEEGGNQEKPNQREEEEEEGNPGKTHQREEEDKRRQGNDHTDGRSAQNNFPQKEKKDVTFISRSIYLRNDTVENIDMNELRFKYDSAVRESPCGMAEKGNYGFCMKDGKESEPNQRGTNSGMVTKEGMEIHSVEKKYHPSAVYDMKDPLNIFNSSRFEAHRRRGGDQNEDPLKIHTDHQRRGSSQDKQSHFYSDPSKYQAEQKHTNNNPHSGHKNIHNEEGAQGNKTDYRIS</sequence>
<feature type="region of interest" description="Disordered" evidence="1">
    <location>
        <begin position="878"/>
        <end position="956"/>
    </location>
</feature>
<dbReference type="Proteomes" id="UP000006319">
    <property type="component" value="Chromosome 12"/>
</dbReference>
<keyword evidence="2" id="KW-1133">Transmembrane helix</keyword>
<feature type="non-terminal residue" evidence="3">
    <location>
        <position position="1534"/>
    </location>
</feature>
<feature type="compositionally biased region" description="Basic and acidic residues" evidence="1">
    <location>
        <begin position="1328"/>
        <end position="1345"/>
    </location>
</feature>
<reference evidence="3 4" key="1">
    <citation type="journal article" date="2012" name="Nat. Genet.">
        <title>Plasmodium cynomolgi genome sequences provide insight into Plasmodium vivax and the monkey malaria clade.</title>
        <authorList>
            <person name="Tachibana S."/>
            <person name="Sullivan S.A."/>
            <person name="Kawai S."/>
            <person name="Nakamura S."/>
            <person name="Kim H.R."/>
            <person name="Goto N."/>
            <person name="Arisue N."/>
            <person name="Palacpac N.M.Q."/>
            <person name="Honma H."/>
            <person name="Yagi M."/>
            <person name="Tougan T."/>
            <person name="Katakai Y."/>
            <person name="Kaneko O."/>
            <person name="Mita T."/>
            <person name="Kita K."/>
            <person name="Yasutomi Y."/>
            <person name="Sutton P.L."/>
            <person name="Shakhbatyan R."/>
            <person name="Horii T."/>
            <person name="Yasunaga T."/>
            <person name="Barnwell J.W."/>
            <person name="Escalante A.A."/>
            <person name="Carlton J.M."/>
            <person name="Tanabe K."/>
        </authorList>
    </citation>
    <scope>NUCLEOTIDE SEQUENCE [LARGE SCALE GENOMIC DNA]</scope>
    <source>
        <strain evidence="3 4">B</strain>
    </source>
</reference>
<dbReference type="Gene3D" id="1.25.10.10">
    <property type="entry name" value="Leucine-rich Repeat Variant"/>
    <property type="match status" value="1"/>
</dbReference>
<evidence type="ECO:0000313" key="3">
    <source>
        <dbReference type="EMBL" id="GAB67840.1"/>
    </source>
</evidence>
<dbReference type="RefSeq" id="XP_004223787.1">
    <property type="nucleotide sequence ID" value="XM_004223739.1"/>
</dbReference>
<dbReference type="PhylomeDB" id="K6UYX6"/>
<protein>
    <submittedName>
        <fullName evidence="3">Uncharacterized protein</fullName>
    </submittedName>
</protein>
<feature type="compositionally biased region" description="Basic and acidic residues" evidence="1">
    <location>
        <begin position="1466"/>
        <end position="1491"/>
    </location>
</feature>
<name>K6UYX6_PLACD</name>
<feature type="compositionally biased region" description="Polar residues" evidence="1">
    <location>
        <begin position="891"/>
        <end position="956"/>
    </location>
</feature>
<feature type="region of interest" description="Disordered" evidence="1">
    <location>
        <begin position="1458"/>
        <end position="1534"/>
    </location>
</feature>
<proteinExistence type="predicted"/>
<keyword evidence="4" id="KW-1185">Reference proteome</keyword>
<dbReference type="OrthoDB" id="377790at2759"/>
<dbReference type="GeneID" id="14694213"/>
<keyword evidence="2" id="KW-0812">Transmembrane</keyword>
<dbReference type="EMBL" id="DF157104">
    <property type="protein sequence ID" value="GAB67840.1"/>
    <property type="molecule type" value="Genomic_DNA"/>
</dbReference>
<dbReference type="SUPFAM" id="SSF48371">
    <property type="entry name" value="ARM repeat"/>
    <property type="match status" value="1"/>
</dbReference>
<feature type="region of interest" description="Disordered" evidence="1">
    <location>
        <begin position="326"/>
        <end position="352"/>
    </location>
</feature>
<evidence type="ECO:0000256" key="2">
    <source>
        <dbReference type="SAM" id="Phobius"/>
    </source>
</evidence>
<evidence type="ECO:0000256" key="1">
    <source>
        <dbReference type="SAM" id="MobiDB-lite"/>
    </source>
</evidence>
<feature type="transmembrane region" description="Helical" evidence="2">
    <location>
        <begin position="574"/>
        <end position="591"/>
    </location>
</feature>
<feature type="compositionally biased region" description="Basic and acidic residues" evidence="1">
    <location>
        <begin position="1226"/>
        <end position="1261"/>
    </location>
</feature>
<feature type="region of interest" description="Disordered" evidence="1">
    <location>
        <begin position="1213"/>
        <end position="1361"/>
    </location>
</feature>
<dbReference type="InterPro" id="IPR016024">
    <property type="entry name" value="ARM-type_fold"/>
</dbReference>
<dbReference type="InterPro" id="IPR011989">
    <property type="entry name" value="ARM-like"/>
</dbReference>